<evidence type="ECO:0000313" key="2">
    <source>
        <dbReference type="EMBL" id="TKA34593.1"/>
    </source>
</evidence>
<organism evidence="2 3">
    <name type="scientific">Cryomyces minteri</name>
    <dbReference type="NCBI Taxonomy" id="331657"/>
    <lineage>
        <taxon>Eukaryota</taxon>
        <taxon>Fungi</taxon>
        <taxon>Dikarya</taxon>
        <taxon>Ascomycota</taxon>
        <taxon>Pezizomycotina</taxon>
        <taxon>Dothideomycetes</taxon>
        <taxon>Dothideomycetes incertae sedis</taxon>
        <taxon>Cryomyces</taxon>
    </lineage>
</organism>
<feature type="compositionally biased region" description="Polar residues" evidence="1">
    <location>
        <begin position="1"/>
        <end position="10"/>
    </location>
</feature>
<proteinExistence type="predicted"/>
<name>A0A4U0UG95_9PEZI</name>
<keyword evidence="3" id="KW-1185">Reference proteome</keyword>
<evidence type="ECO:0000256" key="1">
    <source>
        <dbReference type="SAM" id="MobiDB-lite"/>
    </source>
</evidence>
<accession>A0A4U0UG95</accession>
<dbReference type="AlphaFoldDB" id="A0A4U0UG95"/>
<dbReference type="STRING" id="331657.A0A4U0UG95"/>
<sequence>PTTPQNSSRFDCSLLESSPPDGTELRSSNAALNQILETQKAINTPTRKYISRLTRVSEVQNTELTMLRKELAEKEK</sequence>
<feature type="non-terminal residue" evidence="2">
    <location>
        <position position="1"/>
    </location>
</feature>
<evidence type="ECO:0000313" key="3">
    <source>
        <dbReference type="Proteomes" id="UP000308768"/>
    </source>
</evidence>
<reference evidence="2 3" key="1">
    <citation type="submission" date="2017-03" db="EMBL/GenBank/DDBJ databases">
        <title>Genomes of endolithic fungi from Antarctica.</title>
        <authorList>
            <person name="Coleine C."/>
            <person name="Masonjones S."/>
            <person name="Stajich J.E."/>
        </authorList>
    </citation>
    <scope>NUCLEOTIDE SEQUENCE [LARGE SCALE GENOMIC DNA]</scope>
    <source>
        <strain evidence="2 3">CCFEE 5187</strain>
    </source>
</reference>
<gene>
    <name evidence="2" type="ORF">B0A49_13966</name>
</gene>
<feature type="non-terminal residue" evidence="2">
    <location>
        <position position="76"/>
    </location>
</feature>
<dbReference type="OrthoDB" id="3909670at2759"/>
<protein>
    <submittedName>
        <fullName evidence="2">Uncharacterized protein</fullName>
    </submittedName>
</protein>
<feature type="region of interest" description="Disordered" evidence="1">
    <location>
        <begin position="1"/>
        <end position="26"/>
    </location>
</feature>
<dbReference type="EMBL" id="NAJN01003860">
    <property type="protein sequence ID" value="TKA34593.1"/>
    <property type="molecule type" value="Genomic_DNA"/>
</dbReference>
<dbReference type="Proteomes" id="UP000308768">
    <property type="component" value="Unassembled WGS sequence"/>
</dbReference>
<comment type="caution">
    <text evidence="2">The sequence shown here is derived from an EMBL/GenBank/DDBJ whole genome shotgun (WGS) entry which is preliminary data.</text>
</comment>